<name>A0AAE1Y713_9LAMI</name>
<evidence type="ECO:0000256" key="1">
    <source>
        <dbReference type="SAM" id="MobiDB-lite"/>
    </source>
</evidence>
<feature type="compositionally biased region" description="Polar residues" evidence="1">
    <location>
        <begin position="1"/>
        <end position="12"/>
    </location>
</feature>
<dbReference type="EMBL" id="JACGWO010000006">
    <property type="protein sequence ID" value="KAK4424396.1"/>
    <property type="molecule type" value="Genomic_DNA"/>
</dbReference>
<evidence type="ECO:0000313" key="2">
    <source>
        <dbReference type="EMBL" id="KAK4424396.1"/>
    </source>
</evidence>
<organism evidence="2 3">
    <name type="scientific">Sesamum alatum</name>
    <dbReference type="NCBI Taxonomy" id="300844"/>
    <lineage>
        <taxon>Eukaryota</taxon>
        <taxon>Viridiplantae</taxon>
        <taxon>Streptophyta</taxon>
        <taxon>Embryophyta</taxon>
        <taxon>Tracheophyta</taxon>
        <taxon>Spermatophyta</taxon>
        <taxon>Magnoliopsida</taxon>
        <taxon>eudicotyledons</taxon>
        <taxon>Gunneridae</taxon>
        <taxon>Pentapetalae</taxon>
        <taxon>asterids</taxon>
        <taxon>lamiids</taxon>
        <taxon>Lamiales</taxon>
        <taxon>Pedaliaceae</taxon>
        <taxon>Sesamum</taxon>
    </lineage>
</organism>
<reference evidence="2" key="2">
    <citation type="journal article" date="2024" name="Plant">
        <title>Genomic evolution and insights into agronomic trait innovations of Sesamum species.</title>
        <authorList>
            <person name="Miao H."/>
            <person name="Wang L."/>
            <person name="Qu L."/>
            <person name="Liu H."/>
            <person name="Sun Y."/>
            <person name="Le M."/>
            <person name="Wang Q."/>
            <person name="Wei S."/>
            <person name="Zheng Y."/>
            <person name="Lin W."/>
            <person name="Duan Y."/>
            <person name="Cao H."/>
            <person name="Xiong S."/>
            <person name="Wang X."/>
            <person name="Wei L."/>
            <person name="Li C."/>
            <person name="Ma Q."/>
            <person name="Ju M."/>
            <person name="Zhao R."/>
            <person name="Li G."/>
            <person name="Mu C."/>
            <person name="Tian Q."/>
            <person name="Mei H."/>
            <person name="Zhang T."/>
            <person name="Gao T."/>
            <person name="Zhang H."/>
        </authorList>
    </citation>
    <scope>NUCLEOTIDE SEQUENCE</scope>
    <source>
        <strain evidence="2">3651</strain>
    </source>
</reference>
<reference evidence="2" key="1">
    <citation type="submission" date="2020-06" db="EMBL/GenBank/DDBJ databases">
        <authorList>
            <person name="Li T."/>
            <person name="Hu X."/>
            <person name="Zhang T."/>
            <person name="Song X."/>
            <person name="Zhang H."/>
            <person name="Dai N."/>
            <person name="Sheng W."/>
            <person name="Hou X."/>
            <person name="Wei L."/>
        </authorList>
    </citation>
    <scope>NUCLEOTIDE SEQUENCE</scope>
    <source>
        <strain evidence="2">3651</strain>
        <tissue evidence="2">Leaf</tissue>
    </source>
</reference>
<feature type="region of interest" description="Disordered" evidence="1">
    <location>
        <begin position="88"/>
        <end position="145"/>
    </location>
</feature>
<accession>A0AAE1Y713</accession>
<feature type="compositionally biased region" description="Polar residues" evidence="1">
    <location>
        <begin position="30"/>
        <end position="39"/>
    </location>
</feature>
<keyword evidence="3" id="KW-1185">Reference proteome</keyword>
<dbReference type="Proteomes" id="UP001293254">
    <property type="component" value="Unassembled WGS sequence"/>
</dbReference>
<proteinExistence type="predicted"/>
<gene>
    <name evidence="2" type="ORF">Salat_1633000</name>
</gene>
<feature type="compositionally biased region" description="Polar residues" evidence="1">
    <location>
        <begin position="99"/>
        <end position="121"/>
    </location>
</feature>
<feature type="region of interest" description="Disordered" evidence="1">
    <location>
        <begin position="1"/>
        <end position="41"/>
    </location>
</feature>
<sequence length="175" mass="18950">MVVGKQTQNSPAVGTEDGLKQGLKNWPKLGQNQLNTNTKRLPPVAKEIGGWKVVLNQQQEIQPPATGTFAKLSTSSGTELRWERLEARTSCQPGMDGNRSGNTQGCRTKLSRTSPHENSSWLPFLPALSRPAGSSKKKQRPAAGMAAGGCLVRLKQEQQLELDCRGYTSGKTPPN</sequence>
<comment type="caution">
    <text evidence="2">The sequence shown here is derived from an EMBL/GenBank/DDBJ whole genome shotgun (WGS) entry which is preliminary data.</text>
</comment>
<protein>
    <submittedName>
        <fullName evidence="2">Uncharacterized protein</fullName>
    </submittedName>
</protein>
<evidence type="ECO:0000313" key="3">
    <source>
        <dbReference type="Proteomes" id="UP001293254"/>
    </source>
</evidence>
<dbReference type="AlphaFoldDB" id="A0AAE1Y713"/>